<dbReference type="Pfam" id="PF03133">
    <property type="entry name" value="TTL"/>
    <property type="match status" value="1"/>
</dbReference>
<dbReference type="InterPro" id="IPR053317">
    <property type="entry name" value="Tubulin_polyglutamylase"/>
</dbReference>
<comment type="caution">
    <text evidence="2">The sequence shown here is derived from an EMBL/GenBank/DDBJ whole genome shotgun (WGS) entry which is preliminary data.</text>
</comment>
<proteinExistence type="predicted"/>
<dbReference type="EMBL" id="VXIV02000629">
    <property type="protein sequence ID" value="KAF6037080.1"/>
    <property type="molecule type" value="Genomic_DNA"/>
</dbReference>
<keyword evidence="1" id="KW-0472">Membrane</keyword>
<dbReference type="AlphaFoldDB" id="A0A7J7KEK7"/>
<evidence type="ECO:0000256" key="1">
    <source>
        <dbReference type="SAM" id="Phobius"/>
    </source>
</evidence>
<dbReference type="OrthoDB" id="202825at2759"/>
<dbReference type="Proteomes" id="UP000593567">
    <property type="component" value="Unassembled WGS sequence"/>
</dbReference>
<gene>
    <name evidence="2" type="ORF">EB796_004606</name>
</gene>
<evidence type="ECO:0000313" key="3">
    <source>
        <dbReference type="Proteomes" id="UP000593567"/>
    </source>
</evidence>
<feature type="transmembrane region" description="Helical" evidence="1">
    <location>
        <begin position="36"/>
        <end position="57"/>
    </location>
</feature>
<keyword evidence="3" id="KW-1185">Reference proteome</keyword>
<dbReference type="PANTHER" id="PTHR47113">
    <property type="entry name" value="LD09343P"/>
    <property type="match status" value="1"/>
</dbReference>
<reference evidence="2" key="1">
    <citation type="submission" date="2020-06" db="EMBL/GenBank/DDBJ databases">
        <title>Draft genome of Bugula neritina, a colonial animal packing powerful symbionts and potential medicines.</title>
        <authorList>
            <person name="Rayko M."/>
        </authorList>
    </citation>
    <scope>NUCLEOTIDE SEQUENCE [LARGE SCALE GENOMIC DNA]</scope>
    <source>
        <strain evidence="2">Kwan_BN1</strain>
    </source>
</reference>
<accession>A0A7J7KEK7</accession>
<keyword evidence="1" id="KW-1133">Transmembrane helix</keyword>
<organism evidence="2 3">
    <name type="scientific">Bugula neritina</name>
    <name type="common">Brown bryozoan</name>
    <name type="synonym">Sertularia neritina</name>
    <dbReference type="NCBI Taxonomy" id="10212"/>
    <lineage>
        <taxon>Eukaryota</taxon>
        <taxon>Metazoa</taxon>
        <taxon>Spiralia</taxon>
        <taxon>Lophotrochozoa</taxon>
        <taxon>Bryozoa</taxon>
        <taxon>Gymnolaemata</taxon>
        <taxon>Cheilostomatida</taxon>
        <taxon>Flustrina</taxon>
        <taxon>Buguloidea</taxon>
        <taxon>Bugulidae</taxon>
        <taxon>Bugula</taxon>
    </lineage>
</organism>
<keyword evidence="1" id="KW-0812">Transmembrane</keyword>
<dbReference type="PANTHER" id="PTHR47113:SF1">
    <property type="entry name" value="LD09343P"/>
    <property type="match status" value="1"/>
</dbReference>
<evidence type="ECO:0000313" key="2">
    <source>
        <dbReference type="EMBL" id="KAF6037080.1"/>
    </source>
</evidence>
<dbReference type="InterPro" id="IPR004344">
    <property type="entry name" value="TTL/TTLL_fam"/>
</dbReference>
<dbReference type="PROSITE" id="PS51221">
    <property type="entry name" value="TTL"/>
    <property type="match status" value="1"/>
</dbReference>
<sequence>MKLCEYDNSYTLKDHKVGFCQRVLAVGRCSSRNLRCYANVPTLLLVSCLIAISLNVYQTRRLSAELSLVSKRNTMCSSSASHPQYNKLIRSKQVWIKASHLETGYLKHTVVHTVTGIFSGLTSIPFSDANTKQLLINLKPHQKVNKWPGSGYVTSKVTLATSPLKHVPKAFQLPAEESKFKAYAKEYPEKLWVQKSNKHRGVKITPIDGLDLSASNTFVQEFVEKPLLINKRKFDIGIYTIITSIEPLRIYIVDHEFLLRFCSP</sequence>
<protein>
    <submittedName>
        <fullName evidence="2">Uncharacterized protein</fullName>
    </submittedName>
</protein>
<name>A0A7J7KEK7_BUGNE</name>
<dbReference type="Gene3D" id="3.30.470.20">
    <property type="entry name" value="ATP-grasp fold, B domain"/>
    <property type="match status" value="1"/>
</dbReference>